<accession>A0A507QWS1</accession>
<protein>
    <recommendedName>
        <fullName evidence="4">Integral membrane protein</fullName>
    </recommendedName>
</protein>
<feature type="compositionally biased region" description="Basic and acidic residues" evidence="1">
    <location>
        <begin position="11"/>
        <end position="26"/>
    </location>
</feature>
<gene>
    <name evidence="2" type="ORF">MPDQ_005132</name>
</gene>
<evidence type="ECO:0000313" key="2">
    <source>
        <dbReference type="EMBL" id="TQB74076.1"/>
    </source>
</evidence>
<evidence type="ECO:0000313" key="3">
    <source>
        <dbReference type="Proteomes" id="UP000319663"/>
    </source>
</evidence>
<sequence>MRKFLQQELQELQRKLQLDHRQEKRQPPPPPPPGTRPLRRLPPNPYQNKAPAAATAIPLASSPDPYTVRYHNQTQTQGPASPPQNSEPAPAPPPVLYRQTPPPVPNAATRPLKCTGLERLLSKYTQFYLLKGTESFHVCNNCYQSRFANHPALAREFVPYHSINDDERCICAFALPSTVAILNSQCVPYSTMRPLVEVDSFRSTRAPCDGSPVSTPGPCYMARNKTIPLFCVCATCFELFFRRTVFEDRFERIPDGTQGGSAKWTCDMIMPYFRRLVITALSSAAPDFATFARLADDRLVTPPCPGAGKPITQFSPKAPGIVYSAASGKTGRVCFACYCDILANTALENEFVPTRIKPDQAGKIDCDLATMYSKSAMTAAVQREGIEFWRSIVRMSRAGTCRGKRGIDEEDLMKERQEKGYLADWYHVTAAPGVEVCPSCYWLRVKVVSAEHMFTPIIRPLVPGVIRMCFMTNSNVPPNISTDNCDNFADSITWRGERLSRALLCGYEGGDWNALVTVATTMESEPPPCGGNARGFKRPSGRRWIGRRSPNPADPNDCTLVFCEECYSRAVKDRPYAALFSEDITDAAYAEAGTDGFMCHIYTNRARGMLRTAAQQGDLSSFARWWRHREELRKKCDAWKPVVVELLKQQALFIASGGFMQMASGLSHSCQTAQATMQHFQQPSLQGVAQMTALNEIESAAVVEAAMSDPGVRWGNDNVRSSFGYFTQGLSTDIILFQRLDSVTGRKHRRRPSKTGKMPLGE</sequence>
<organism evidence="2 3">
    <name type="scientific">Monascus purpureus</name>
    <name type="common">Red mold</name>
    <name type="synonym">Monascus anka</name>
    <dbReference type="NCBI Taxonomy" id="5098"/>
    <lineage>
        <taxon>Eukaryota</taxon>
        <taxon>Fungi</taxon>
        <taxon>Dikarya</taxon>
        <taxon>Ascomycota</taxon>
        <taxon>Pezizomycotina</taxon>
        <taxon>Eurotiomycetes</taxon>
        <taxon>Eurotiomycetidae</taxon>
        <taxon>Eurotiales</taxon>
        <taxon>Aspergillaceae</taxon>
        <taxon>Monascus</taxon>
    </lineage>
</organism>
<proteinExistence type="predicted"/>
<reference evidence="2 3" key="1">
    <citation type="submission" date="2019-06" db="EMBL/GenBank/DDBJ databases">
        <title>Wine fermentation using esterase from Monascus purpureus.</title>
        <authorList>
            <person name="Geng C."/>
            <person name="Zhang Y."/>
        </authorList>
    </citation>
    <scope>NUCLEOTIDE SEQUENCE [LARGE SCALE GENOMIC DNA]</scope>
    <source>
        <strain evidence="2">HQ1</strain>
    </source>
</reference>
<dbReference type="AlphaFoldDB" id="A0A507QWS1"/>
<comment type="caution">
    <text evidence="2">The sequence shown here is derived from an EMBL/GenBank/DDBJ whole genome shotgun (WGS) entry which is preliminary data.</text>
</comment>
<evidence type="ECO:0008006" key="4">
    <source>
        <dbReference type="Google" id="ProtNLM"/>
    </source>
</evidence>
<feature type="region of interest" description="Disordered" evidence="1">
    <location>
        <begin position="1"/>
        <end position="96"/>
    </location>
</feature>
<name>A0A507QWS1_MONPU</name>
<feature type="compositionally biased region" description="Pro residues" evidence="1">
    <location>
        <begin position="27"/>
        <end position="45"/>
    </location>
</feature>
<dbReference type="EMBL" id="VIFY01000035">
    <property type="protein sequence ID" value="TQB74076.1"/>
    <property type="molecule type" value="Genomic_DNA"/>
</dbReference>
<feature type="compositionally biased region" description="Low complexity" evidence="1">
    <location>
        <begin position="1"/>
        <end position="10"/>
    </location>
</feature>
<dbReference type="Proteomes" id="UP000319663">
    <property type="component" value="Unassembled WGS sequence"/>
</dbReference>
<feature type="compositionally biased region" description="Low complexity" evidence="1">
    <location>
        <begin position="50"/>
        <end position="63"/>
    </location>
</feature>
<evidence type="ECO:0000256" key="1">
    <source>
        <dbReference type="SAM" id="MobiDB-lite"/>
    </source>
</evidence>
<keyword evidence="3" id="KW-1185">Reference proteome</keyword>